<comment type="subcellular location">
    <subcellularLocation>
        <location evidence="1">Nucleus</location>
    </subcellularLocation>
</comment>
<dbReference type="Gene3D" id="3.30.70.330">
    <property type="match status" value="1"/>
</dbReference>
<feature type="compositionally biased region" description="Basic residues" evidence="9">
    <location>
        <begin position="711"/>
        <end position="735"/>
    </location>
</feature>
<reference evidence="11 12" key="1">
    <citation type="submission" date="2023-03" db="EMBL/GenBank/DDBJ databases">
        <title>High recombination rates correlate with genetic variation in Cardiocondyla obscurior ants.</title>
        <authorList>
            <person name="Errbii M."/>
        </authorList>
    </citation>
    <scope>NUCLEOTIDE SEQUENCE [LARGE SCALE GENOMIC DNA]</scope>
    <source>
        <strain evidence="11">Alpha-2009</strain>
        <tissue evidence="11">Whole body</tissue>
    </source>
</reference>
<evidence type="ECO:0000259" key="10">
    <source>
        <dbReference type="PROSITE" id="PS50102"/>
    </source>
</evidence>
<evidence type="ECO:0000256" key="1">
    <source>
        <dbReference type="ARBA" id="ARBA00004123"/>
    </source>
</evidence>
<dbReference type="Pfam" id="PF00076">
    <property type="entry name" value="RRM_1"/>
    <property type="match status" value="1"/>
</dbReference>
<evidence type="ECO:0000256" key="8">
    <source>
        <dbReference type="PROSITE-ProRule" id="PRU00176"/>
    </source>
</evidence>
<keyword evidence="7" id="KW-0539">Nucleus</keyword>
<protein>
    <recommendedName>
        <fullName evidence="10">RRM domain-containing protein</fullName>
    </recommendedName>
</protein>
<proteinExistence type="predicted"/>
<dbReference type="InterPro" id="IPR000504">
    <property type="entry name" value="RRM_dom"/>
</dbReference>
<keyword evidence="6" id="KW-0804">Transcription</keyword>
<keyword evidence="3 8" id="KW-0694">RNA-binding</keyword>
<evidence type="ECO:0000256" key="6">
    <source>
        <dbReference type="ARBA" id="ARBA00023163"/>
    </source>
</evidence>
<keyword evidence="5" id="KW-0010">Activator</keyword>
<accession>A0AAW2H2J4</accession>
<dbReference type="InterPro" id="IPR012677">
    <property type="entry name" value="Nucleotide-bd_a/b_plait_sf"/>
</dbReference>
<dbReference type="Proteomes" id="UP001430953">
    <property type="component" value="Unassembled WGS sequence"/>
</dbReference>
<gene>
    <name evidence="11" type="ORF">PUN28_001026</name>
</gene>
<feature type="compositionally biased region" description="Low complexity" evidence="9">
    <location>
        <begin position="736"/>
        <end position="754"/>
    </location>
</feature>
<dbReference type="PANTHER" id="PTHR15528:SF11">
    <property type="entry name" value="FI18188P1"/>
    <property type="match status" value="1"/>
</dbReference>
<dbReference type="GO" id="GO:0003723">
    <property type="term" value="F:RNA binding"/>
    <property type="evidence" value="ECO:0007669"/>
    <property type="project" value="UniProtKB-UniRule"/>
</dbReference>
<feature type="compositionally biased region" description="Basic and acidic residues" evidence="9">
    <location>
        <begin position="659"/>
        <end position="682"/>
    </location>
</feature>
<dbReference type="GO" id="GO:0045944">
    <property type="term" value="P:positive regulation of transcription by RNA polymerase II"/>
    <property type="evidence" value="ECO:0007669"/>
    <property type="project" value="TreeGrafter"/>
</dbReference>
<feature type="compositionally biased region" description="Basic residues" evidence="9">
    <location>
        <begin position="755"/>
        <end position="775"/>
    </location>
</feature>
<dbReference type="AlphaFoldDB" id="A0AAW2H2J4"/>
<evidence type="ECO:0000256" key="7">
    <source>
        <dbReference type="ARBA" id="ARBA00023242"/>
    </source>
</evidence>
<dbReference type="PANTHER" id="PTHR15528">
    <property type="entry name" value="PEROXISOME PROLIFERATOR ACTIVATED RECEPTOR GAMMA COACTIVATOR 1 PGC-1 -RELATED"/>
    <property type="match status" value="1"/>
</dbReference>
<feature type="region of interest" description="Disordered" evidence="9">
    <location>
        <begin position="333"/>
        <end position="366"/>
    </location>
</feature>
<feature type="compositionally biased region" description="Low complexity" evidence="9">
    <location>
        <begin position="776"/>
        <end position="795"/>
    </location>
</feature>
<keyword evidence="4" id="KW-0805">Transcription regulation</keyword>
<feature type="compositionally biased region" description="Basic residues" evidence="9">
    <location>
        <begin position="845"/>
        <end position="855"/>
    </location>
</feature>
<dbReference type="InterPro" id="IPR035979">
    <property type="entry name" value="RBD_domain_sf"/>
</dbReference>
<dbReference type="InterPro" id="IPR034605">
    <property type="entry name" value="PGC-1"/>
</dbReference>
<sequence length="1028" mass="117541">MTDWIDEPVDNEYSYPEEDDLLSFFPNVVDEELTLMSPIRIQTTPTDNDHQYNMVAFNSLYNTVKNDRNFNLEMLDENTLWQTIPIFHEEESSDKVEMMSEMLEDHKFVTTNGSLFDTNESADVEDDSLESQVQTELPDTADIDNAAVWKLSLNETNAVHILGDIIPKDYWSDNLCKSTLPFINAPNNAYMNEKNENVKMKTKVTKKKSKKNEGLSAATNVKVKLDEQEDCVDVETVPRGEQPVIEAGDVNSLLEQFEASENPKPCGKSTVKNNGTYQTKVKSCRITQKCRTGVLKKSVSQTSTHQKPPASLSKDVINKIKASGQKKTIPIIPAMPNIQGGNCTNGTRTQNGALRNKKSSTTTNSTKSNTFNNFLIHLDHDYCAKVHTKNGNNNRSKTVKRASVLKPKQNNNGNNVKEHVNNIISTMCNSKSAKVCDINRKPCKPIVLQDKTEDSIKSLSSENINSNKSKFIDTMTINSVLAKKILQTNGVLPKMKMTQVNSKTQHMISVLKKPPNATPSPTDNSNENVVTTANNLSNETQSVIVQNTQDSPCEEVKRNPPRKKVGLSEYLKRNKNKIISKKLSLVYAYHATTQTELCRTELTTDESESPNIWCDREVLANLEVKDEKKPKPVTCDAEVQTLETMFECSSIIVVDVEKESEEREKNIKNEEQNSCKRVDHSSSRPISRNKTRSRSRSSNNSDSRNKGRSGGYRRRSRSRSLSRTRSRNRNRRYTTRSRSISRSISRSRSNSRNSSRSRSRRRSNTRRRTISHRRSVSSTSSTSSSRLKSSASSRSRYSRSRSRSHYRSRSRSRSRSRFYSQSGSSSRSSSKSGSRSSRQYSSSHSRNKWPSRRRRDSSSDRERNCDSYRRYSFTGRHGYSYRAPLHSYPYDNWYNRQKQREIEERRVIYVGRIDEGITKAELRERFQKFGPIVDISIHLRERGDNYGFVTFLHNTDAYTAIERGNDNPSLPKYDLCFGGRRTFCKSKYSDLDDIRSAPYAVSRANEEDFDYLLREAIKRQSHLHRQKV</sequence>
<feature type="region of interest" description="Disordered" evidence="9">
    <location>
        <begin position="659"/>
        <end position="864"/>
    </location>
</feature>
<keyword evidence="12" id="KW-1185">Reference proteome</keyword>
<dbReference type="SMART" id="SM00360">
    <property type="entry name" value="RRM"/>
    <property type="match status" value="1"/>
</dbReference>
<evidence type="ECO:0000256" key="3">
    <source>
        <dbReference type="ARBA" id="ARBA00022884"/>
    </source>
</evidence>
<dbReference type="SUPFAM" id="SSF54928">
    <property type="entry name" value="RNA-binding domain, RBD"/>
    <property type="match status" value="1"/>
</dbReference>
<feature type="compositionally biased region" description="Basic residues" evidence="9">
    <location>
        <begin position="796"/>
        <end position="816"/>
    </location>
</feature>
<keyword evidence="2" id="KW-0597">Phosphoprotein</keyword>
<organism evidence="11 12">
    <name type="scientific">Cardiocondyla obscurior</name>
    <dbReference type="NCBI Taxonomy" id="286306"/>
    <lineage>
        <taxon>Eukaryota</taxon>
        <taxon>Metazoa</taxon>
        <taxon>Ecdysozoa</taxon>
        <taxon>Arthropoda</taxon>
        <taxon>Hexapoda</taxon>
        <taxon>Insecta</taxon>
        <taxon>Pterygota</taxon>
        <taxon>Neoptera</taxon>
        <taxon>Endopterygota</taxon>
        <taxon>Hymenoptera</taxon>
        <taxon>Apocrita</taxon>
        <taxon>Aculeata</taxon>
        <taxon>Formicoidea</taxon>
        <taxon>Formicidae</taxon>
        <taxon>Myrmicinae</taxon>
        <taxon>Cardiocondyla</taxon>
    </lineage>
</organism>
<feature type="compositionally biased region" description="Polar residues" evidence="9">
    <location>
        <begin position="339"/>
        <end position="353"/>
    </location>
</feature>
<evidence type="ECO:0000256" key="2">
    <source>
        <dbReference type="ARBA" id="ARBA00022553"/>
    </source>
</evidence>
<evidence type="ECO:0000313" key="12">
    <source>
        <dbReference type="Proteomes" id="UP001430953"/>
    </source>
</evidence>
<dbReference type="EMBL" id="JADYXP020000001">
    <property type="protein sequence ID" value="KAL0133769.1"/>
    <property type="molecule type" value="Genomic_DNA"/>
</dbReference>
<feature type="domain" description="RRM" evidence="10">
    <location>
        <begin position="906"/>
        <end position="981"/>
    </location>
</feature>
<name>A0AAW2H2J4_9HYME</name>
<evidence type="ECO:0000256" key="5">
    <source>
        <dbReference type="ARBA" id="ARBA00023159"/>
    </source>
</evidence>
<comment type="caution">
    <text evidence="11">The sequence shown here is derived from an EMBL/GenBank/DDBJ whole genome shotgun (WGS) entry which is preliminary data.</text>
</comment>
<feature type="compositionally biased region" description="Low complexity" evidence="9">
    <location>
        <begin position="817"/>
        <end position="844"/>
    </location>
</feature>
<evidence type="ECO:0000256" key="9">
    <source>
        <dbReference type="SAM" id="MobiDB-lite"/>
    </source>
</evidence>
<dbReference type="PROSITE" id="PS50102">
    <property type="entry name" value="RRM"/>
    <property type="match status" value="1"/>
</dbReference>
<dbReference type="GO" id="GO:0005634">
    <property type="term" value="C:nucleus"/>
    <property type="evidence" value="ECO:0007669"/>
    <property type="project" value="UniProtKB-SubCell"/>
</dbReference>
<evidence type="ECO:0000256" key="4">
    <source>
        <dbReference type="ARBA" id="ARBA00023015"/>
    </source>
</evidence>
<evidence type="ECO:0000313" key="11">
    <source>
        <dbReference type="EMBL" id="KAL0133769.1"/>
    </source>
</evidence>
<dbReference type="GO" id="GO:0003712">
    <property type="term" value="F:transcription coregulator activity"/>
    <property type="evidence" value="ECO:0007669"/>
    <property type="project" value="InterPro"/>
</dbReference>